<evidence type="ECO:0000313" key="1">
    <source>
        <dbReference type="EMBL" id="PYH89936.1"/>
    </source>
</evidence>
<keyword evidence="2" id="KW-1185">Reference proteome</keyword>
<proteinExistence type="predicted"/>
<reference evidence="1 2" key="1">
    <citation type="submission" date="2018-02" db="EMBL/GenBank/DDBJ databases">
        <title>The genomes of Aspergillus section Nigri reveals drivers in fungal speciation.</title>
        <authorList>
            <consortium name="DOE Joint Genome Institute"/>
            <person name="Vesth T.C."/>
            <person name="Nybo J."/>
            <person name="Theobald S."/>
            <person name="Brandl J."/>
            <person name="Frisvad J.C."/>
            <person name="Nielsen K.F."/>
            <person name="Lyhne E.K."/>
            <person name="Kogle M.E."/>
            <person name="Kuo A."/>
            <person name="Riley R."/>
            <person name="Clum A."/>
            <person name="Nolan M."/>
            <person name="Lipzen A."/>
            <person name="Salamov A."/>
            <person name="Henrissat B."/>
            <person name="Wiebenga A."/>
            <person name="De vries R.P."/>
            <person name="Grigoriev I.V."/>
            <person name="Mortensen U.H."/>
            <person name="Andersen M.R."/>
            <person name="Baker S.E."/>
        </authorList>
    </citation>
    <scope>NUCLEOTIDE SEQUENCE [LARGE SCALE GENOMIC DNA]</scope>
    <source>
        <strain evidence="1 2">CBS 707.79</strain>
    </source>
</reference>
<dbReference type="Proteomes" id="UP000247810">
    <property type="component" value="Unassembled WGS sequence"/>
</dbReference>
<accession>A0A319CXL2</accession>
<organism evidence="1 2">
    <name type="scientific">Aspergillus ellipticus CBS 707.79</name>
    <dbReference type="NCBI Taxonomy" id="1448320"/>
    <lineage>
        <taxon>Eukaryota</taxon>
        <taxon>Fungi</taxon>
        <taxon>Dikarya</taxon>
        <taxon>Ascomycota</taxon>
        <taxon>Pezizomycotina</taxon>
        <taxon>Eurotiomycetes</taxon>
        <taxon>Eurotiomycetidae</taxon>
        <taxon>Eurotiales</taxon>
        <taxon>Aspergillaceae</taxon>
        <taxon>Aspergillus</taxon>
        <taxon>Aspergillus subgen. Circumdati</taxon>
    </lineage>
</organism>
<sequence>MDSQSLRRDTRINPIAGFSSMASLSASVPAIPPPSCVVKSYSIESRSATWSKFDAMKYTACSMRRFVYASNATGTATNTSHFEPTCWFGVCRLLVHTHSNRNLSMMLLTVPASQGTLYIVLIGTRRTGEVVMIVSPFKIRTNGMFVDTGINPKQRIVYTAYTEI</sequence>
<gene>
    <name evidence="1" type="ORF">BO71DRAFT_95220</name>
</gene>
<dbReference type="VEuPathDB" id="FungiDB:BO71DRAFT_95220"/>
<dbReference type="AlphaFoldDB" id="A0A319CXL2"/>
<protein>
    <submittedName>
        <fullName evidence="1">Uncharacterized protein</fullName>
    </submittedName>
</protein>
<name>A0A319CXL2_9EURO</name>
<dbReference type="EMBL" id="KZ826005">
    <property type="protein sequence ID" value="PYH89936.1"/>
    <property type="molecule type" value="Genomic_DNA"/>
</dbReference>
<evidence type="ECO:0000313" key="2">
    <source>
        <dbReference type="Proteomes" id="UP000247810"/>
    </source>
</evidence>